<dbReference type="CDD" id="cd17361">
    <property type="entry name" value="MFS_STP"/>
    <property type="match status" value="1"/>
</dbReference>
<proteinExistence type="inferred from homology"/>
<keyword evidence="7 10" id="KW-1133">Transmembrane helix</keyword>
<dbReference type="SUPFAM" id="SSF103473">
    <property type="entry name" value="MFS general substrate transporter"/>
    <property type="match status" value="1"/>
</dbReference>
<dbReference type="InterPro" id="IPR020846">
    <property type="entry name" value="MFS_dom"/>
</dbReference>
<evidence type="ECO:0000259" key="11">
    <source>
        <dbReference type="PROSITE" id="PS50850"/>
    </source>
</evidence>
<name>A0ABR2YU44_9CHLO</name>
<evidence type="ECO:0000256" key="4">
    <source>
        <dbReference type="ARBA" id="ARBA00022597"/>
    </source>
</evidence>
<feature type="transmembrane region" description="Helical" evidence="10">
    <location>
        <begin position="19"/>
        <end position="37"/>
    </location>
</feature>
<dbReference type="EMBL" id="JALJOT010000005">
    <property type="protein sequence ID" value="KAK9914929.1"/>
    <property type="molecule type" value="Genomic_DNA"/>
</dbReference>
<comment type="caution">
    <text evidence="12">The sequence shown here is derived from an EMBL/GenBank/DDBJ whole genome shotgun (WGS) entry which is preliminary data.</text>
</comment>
<evidence type="ECO:0000256" key="10">
    <source>
        <dbReference type="SAM" id="Phobius"/>
    </source>
</evidence>
<feature type="domain" description="Major facilitator superfamily (MFS) profile" evidence="11">
    <location>
        <begin position="24"/>
        <end position="472"/>
    </location>
</feature>
<feature type="transmembrane region" description="Helical" evidence="10">
    <location>
        <begin position="379"/>
        <end position="405"/>
    </location>
</feature>
<evidence type="ECO:0000313" key="12">
    <source>
        <dbReference type="EMBL" id="KAK9914929.1"/>
    </source>
</evidence>
<dbReference type="Pfam" id="PF00083">
    <property type="entry name" value="Sugar_tr"/>
    <property type="match status" value="1"/>
</dbReference>
<comment type="subcellular location">
    <subcellularLocation>
        <location evidence="1">Membrane</location>
        <topology evidence="1">Multi-pass membrane protein</topology>
    </subcellularLocation>
</comment>
<feature type="transmembrane region" description="Helical" evidence="10">
    <location>
        <begin position="195"/>
        <end position="218"/>
    </location>
</feature>
<keyword evidence="13" id="KW-1185">Reference proteome</keyword>
<evidence type="ECO:0000256" key="1">
    <source>
        <dbReference type="ARBA" id="ARBA00004141"/>
    </source>
</evidence>
<sequence>MVEPVNTVVRKDYEGRNTVYTFLVVITAALTGLLLGYDNGIMGGVVTMKDFQEKFFPNVAHHDAAGPADPYCKYNDHILELVVSILYLAAIVGALGSEVTARRYGRRVTMVIAGIFFTIGAVFLAAAVNMAMLIIGRIILGLGVGVGTTVGPVYLSEIAPPKLRGTLNVIFQLLITIGILIAGLINLGAQYIHPWGWRLSLGIAGAPGIIIFLAGLVLPDSPSSLAERGKFDQARHVLERCRGVKNVDIEFEDIVEAARQSNLIKSPYLNILKRKYRPQFIIACIFMIFQQFDGINAIIFYAPVLFEGIAGGSTGALLNTVVVNLVNVFATFGAIAFVDRLGRRNLLLIASVHMFVTQIIVAGLLGAEFEKFGAGLPQSISIAILVIICIYICGHAYGWGPIGWLYPCEIQPLETRAAGSAINVSSNMLFTFVIGQSFTTMLCSMRYGVFLFFAGCLLVAGCVVYFFFPETSGIPVETTHTVFRDHWFWPRVYPEILTVHNETVPPPPKAPAEDRANAKV</sequence>
<evidence type="ECO:0000256" key="6">
    <source>
        <dbReference type="ARBA" id="ARBA00022847"/>
    </source>
</evidence>
<feature type="transmembrane region" description="Helical" evidence="10">
    <location>
        <begin position="447"/>
        <end position="468"/>
    </location>
</feature>
<dbReference type="Proteomes" id="UP001491310">
    <property type="component" value="Unassembled WGS sequence"/>
</dbReference>
<dbReference type="NCBIfam" id="TIGR00879">
    <property type="entry name" value="SP"/>
    <property type="match status" value="1"/>
</dbReference>
<accession>A0ABR2YU44</accession>
<dbReference type="PANTHER" id="PTHR23500">
    <property type="entry name" value="SOLUTE CARRIER FAMILY 2, FACILITATED GLUCOSE TRANSPORTER"/>
    <property type="match status" value="1"/>
</dbReference>
<feature type="transmembrane region" description="Helical" evidence="10">
    <location>
        <begin position="77"/>
        <end position="96"/>
    </location>
</feature>
<dbReference type="InterPro" id="IPR045262">
    <property type="entry name" value="STP/PLT_plant"/>
</dbReference>
<protein>
    <recommendedName>
        <fullName evidence="11">Major facilitator superfamily (MFS) profile domain-containing protein</fullName>
    </recommendedName>
</protein>
<evidence type="ECO:0000256" key="7">
    <source>
        <dbReference type="ARBA" id="ARBA00022989"/>
    </source>
</evidence>
<evidence type="ECO:0000256" key="8">
    <source>
        <dbReference type="ARBA" id="ARBA00023136"/>
    </source>
</evidence>
<comment type="similarity">
    <text evidence="2 9">Belongs to the major facilitator superfamily. Sugar transporter (TC 2.A.1.1) family.</text>
</comment>
<reference evidence="12 13" key="1">
    <citation type="journal article" date="2024" name="Nat. Commun.">
        <title>Phylogenomics reveals the evolutionary origins of lichenization in chlorophyte algae.</title>
        <authorList>
            <person name="Puginier C."/>
            <person name="Libourel C."/>
            <person name="Otte J."/>
            <person name="Skaloud P."/>
            <person name="Haon M."/>
            <person name="Grisel S."/>
            <person name="Petersen M."/>
            <person name="Berrin J.G."/>
            <person name="Delaux P.M."/>
            <person name="Dal Grande F."/>
            <person name="Keller J."/>
        </authorList>
    </citation>
    <scope>NUCLEOTIDE SEQUENCE [LARGE SCALE GENOMIC DNA]</scope>
    <source>
        <strain evidence="12 13">SAG 216-7</strain>
    </source>
</reference>
<dbReference type="Gene3D" id="1.20.1250.20">
    <property type="entry name" value="MFS general substrate transporter like domains"/>
    <property type="match status" value="1"/>
</dbReference>
<evidence type="ECO:0000256" key="5">
    <source>
        <dbReference type="ARBA" id="ARBA00022692"/>
    </source>
</evidence>
<feature type="transmembrane region" description="Helical" evidence="10">
    <location>
        <begin position="417"/>
        <end position="435"/>
    </location>
</feature>
<organism evidence="12 13">
    <name type="scientific">Coccomyxa subellipsoidea</name>
    <dbReference type="NCBI Taxonomy" id="248742"/>
    <lineage>
        <taxon>Eukaryota</taxon>
        <taxon>Viridiplantae</taxon>
        <taxon>Chlorophyta</taxon>
        <taxon>core chlorophytes</taxon>
        <taxon>Trebouxiophyceae</taxon>
        <taxon>Trebouxiophyceae incertae sedis</taxon>
        <taxon>Coccomyxaceae</taxon>
        <taxon>Coccomyxa</taxon>
    </lineage>
</organism>
<dbReference type="InterPro" id="IPR005828">
    <property type="entry name" value="MFS_sugar_transport-like"/>
</dbReference>
<dbReference type="PROSITE" id="PS00217">
    <property type="entry name" value="SUGAR_TRANSPORT_2"/>
    <property type="match status" value="1"/>
</dbReference>
<evidence type="ECO:0000256" key="9">
    <source>
        <dbReference type="RuleBase" id="RU003346"/>
    </source>
</evidence>
<dbReference type="InterPro" id="IPR003663">
    <property type="entry name" value="Sugar/inositol_transpt"/>
</dbReference>
<evidence type="ECO:0000313" key="13">
    <source>
        <dbReference type="Proteomes" id="UP001491310"/>
    </source>
</evidence>
<dbReference type="PROSITE" id="PS50850">
    <property type="entry name" value="MFS"/>
    <property type="match status" value="1"/>
</dbReference>
<gene>
    <name evidence="12" type="ORF">WJX75_002393</name>
</gene>
<evidence type="ECO:0000256" key="3">
    <source>
        <dbReference type="ARBA" id="ARBA00022448"/>
    </source>
</evidence>
<dbReference type="PRINTS" id="PR00171">
    <property type="entry name" value="SUGRTRNSPORT"/>
</dbReference>
<dbReference type="PROSITE" id="PS00216">
    <property type="entry name" value="SUGAR_TRANSPORT_1"/>
    <property type="match status" value="1"/>
</dbReference>
<keyword evidence="3 9" id="KW-0813">Transport</keyword>
<keyword evidence="6" id="KW-0769">Symport</keyword>
<keyword evidence="4" id="KW-0762">Sugar transport</keyword>
<keyword evidence="8 10" id="KW-0472">Membrane</keyword>
<feature type="transmembrane region" description="Helical" evidence="10">
    <location>
        <begin position="280"/>
        <end position="304"/>
    </location>
</feature>
<dbReference type="PANTHER" id="PTHR23500:SF357">
    <property type="entry name" value="IP12678P"/>
    <property type="match status" value="1"/>
</dbReference>
<feature type="transmembrane region" description="Helical" evidence="10">
    <location>
        <begin position="134"/>
        <end position="155"/>
    </location>
</feature>
<feature type="transmembrane region" description="Helical" evidence="10">
    <location>
        <begin position="345"/>
        <end position="367"/>
    </location>
</feature>
<dbReference type="InterPro" id="IPR005829">
    <property type="entry name" value="Sugar_transporter_CS"/>
</dbReference>
<feature type="transmembrane region" description="Helical" evidence="10">
    <location>
        <begin position="316"/>
        <end position="338"/>
    </location>
</feature>
<dbReference type="InterPro" id="IPR036259">
    <property type="entry name" value="MFS_trans_sf"/>
</dbReference>
<evidence type="ECO:0000256" key="2">
    <source>
        <dbReference type="ARBA" id="ARBA00010992"/>
    </source>
</evidence>
<feature type="transmembrane region" description="Helical" evidence="10">
    <location>
        <begin position="108"/>
        <end position="128"/>
    </location>
</feature>
<keyword evidence="5 10" id="KW-0812">Transmembrane</keyword>
<dbReference type="InterPro" id="IPR044778">
    <property type="entry name" value="MFS_STP/MST-like_plant"/>
</dbReference>
<feature type="transmembrane region" description="Helical" evidence="10">
    <location>
        <begin position="167"/>
        <end position="189"/>
    </location>
</feature>